<feature type="transmembrane region" description="Helical" evidence="1">
    <location>
        <begin position="64"/>
        <end position="82"/>
    </location>
</feature>
<sequence>MTYEIVERNAWASVFATNFVAFLCFTAIETAPSIRIGWWIYGAGWTVALVMFVACAIRRRSPGAGGAGAFVALVIFGALFYANHA</sequence>
<comment type="caution">
    <text evidence="2">The sequence shown here is derived from an EMBL/GenBank/DDBJ whole genome shotgun (WGS) entry which is preliminary data.</text>
</comment>
<accession>A0A6G4U0P9</accession>
<keyword evidence="1" id="KW-0812">Transmembrane</keyword>
<dbReference type="Proteomes" id="UP000481583">
    <property type="component" value="Unassembled WGS sequence"/>
</dbReference>
<feature type="transmembrane region" description="Helical" evidence="1">
    <location>
        <begin position="38"/>
        <end position="57"/>
    </location>
</feature>
<organism evidence="2 3">
    <name type="scientific">Streptomyces coryli</name>
    <dbReference type="NCBI Taxonomy" id="1128680"/>
    <lineage>
        <taxon>Bacteria</taxon>
        <taxon>Bacillati</taxon>
        <taxon>Actinomycetota</taxon>
        <taxon>Actinomycetes</taxon>
        <taxon>Kitasatosporales</taxon>
        <taxon>Streptomycetaceae</taxon>
        <taxon>Streptomyces</taxon>
    </lineage>
</organism>
<evidence type="ECO:0000256" key="1">
    <source>
        <dbReference type="SAM" id="Phobius"/>
    </source>
</evidence>
<evidence type="ECO:0000313" key="2">
    <source>
        <dbReference type="EMBL" id="NGN65724.1"/>
    </source>
</evidence>
<evidence type="ECO:0000313" key="3">
    <source>
        <dbReference type="Proteomes" id="UP000481583"/>
    </source>
</evidence>
<dbReference type="EMBL" id="JAAKZV010000070">
    <property type="protein sequence ID" value="NGN65724.1"/>
    <property type="molecule type" value="Genomic_DNA"/>
</dbReference>
<keyword evidence="1" id="KW-0472">Membrane</keyword>
<gene>
    <name evidence="2" type="ORF">G5C51_17685</name>
</gene>
<dbReference type="RefSeq" id="WP_165238431.1">
    <property type="nucleotide sequence ID" value="NZ_JAAKZV010000070.1"/>
</dbReference>
<keyword evidence="3" id="KW-1185">Reference proteome</keyword>
<feature type="transmembrane region" description="Helical" evidence="1">
    <location>
        <begin position="12"/>
        <end position="32"/>
    </location>
</feature>
<dbReference type="AlphaFoldDB" id="A0A6G4U0P9"/>
<evidence type="ECO:0008006" key="4">
    <source>
        <dbReference type="Google" id="ProtNLM"/>
    </source>
</evidence>
<protein>
    <recommendedName>
        <fullName evidence="4">Integral membrane protein</fullName>
    </recommendedName>
</protein>
<reference evidence="2 3" key="1">
    <citation type="submission" date="2020-02" db="EMBL/GenBank/DDBJ databases">
        <title>Whole-genome analyses of novel actinobacteria.</title>
        <authorList>
            <person name="Sahin N."/>
        </authorList>
    </citation>
    <scope>NUCLEOTIDE SEQUENCE [LARGE SCALE GENOMIC DNA]</scope>
    <source>
        <strain evidence="2 3">A7024</strain>
    </source>
</reference>
<name>A0A6G4U0P9_9ACTN</name>
<proteinExistence type="predicted"/>
<keyword evidence="1" id="KW-1133">Transmembrane helix</keyword>